<dbReference type="Proteomes" id="UP000789508">
    <property type="component" value="Unassembled WGS sequence"/>
</dbReference>
<reference evidence="2" key="1">
    <citation type="submission" date="2021-06" db="EMBL/GenBank/DDBJ databases">
        <authorList>
            <person name="Kallberg Y."/>
            <person name="Tangrot J."/>
            <person name="Rosling A."/>
        </authorList>
    </citation>
    <scope>NUCLEOTIDE SEQUENCE</scope>
    <source>
        <strain evidence="2">FL130A</strain>
    </source>
</reference>
<sequence>NSFSLPSFILPPPPRTRPPNVPLPSPPISSSSTNTSTATVTMQTLITLPSIPPPPTPPPLTPTLTNLESLTSSLSITPEPAIELSDDDQLDPDYADEIAASLERAADARNTASSTLSYYFSNYNNNRDGNSNRRNITENTNGTGIGTFNSNNDLDETMSSNSVATTPTKIPVGGVKIILEERKPGDVDTDTEDEADNFRNQLLTNNASDGHDIIDLKKRVVDSVIDVEIFPPVHSKFDGMRMKK</sequence>
<feature type="compositionally biased region" description="Polar residues" evidence="1">
    <location>
        <begin position="157"/>
        <end position="167"/>
    </location>
</feature>
<feature type="region of interest" description="Disordered" evidence="1">
    <location>
        <begin position="126"/>
        <end position="167"/>
    </location>
</feature>
<gene>
    <name evidence="2" type="ORF">ALEPTO_LOCUS10594</name>
</gene>
<evidence type="ECO:0000313" key="3">
    <source>
        <dbReference type="Proteomes" id="UP000789508"/>
    </source>
</evidence>
<comment type="caution">
    <text evidence="2">The sequence shown here is derived from an EMBL/GenBank/DDBJ whole genome shotgun (WGS) entry which is preliminary data.</text>
</comment>
<protein>
    <submittedName>
        <fullName evidence="2">2106_t:CDS:1</fullName>
    </submittedName>
</protein>
<keyword evidence="3" id="KW-1185">Reference proteome</keyword>
<proteinExistence type="predicted"/>
<evidence type="ECO:0000313" key="2">
    <source>
        <dbReference type="EMBL" id="CAG8671168.1"/>
    </source>
</evidence>
<dbReference type="EMBL" id="CAJVPS010012481">
    <property type="protein sequence ID" value="CAG8671168.1"/>
    <property type="molecule type" value="Genomic_DNA"/>
</dbReference>
<dbReference type="AlphaFoldDB" id="A0A9N9EET7"/>
<evidence type="ECO:0000256" key="1">
    <source>
        <dbReference type="SAM" id="MobiDB-lite"/>
    </source>
</evidence>
<feature type="region of interest" description="Disordered" evidence="1">
    <location>
        <begin position="1"/>
        <end position="37"/>
    </location>
</feature>
<name>A0A9N9EET7_9GLOM</name>
<feature type="compositionally biased region" description="Low complexity" evidence="1">
    <location>
        <begin position="126"/>
        <end position="152"/>
    </location>
</feature>
<organism evidence="2 3">
    <name type="scientific">Ambispora leptoticha</name>
    <dbReference type="NCBI Taxonomy" id="144679"/>
    <lineage>
        <taxon>Eukaryota</taxon>
        <taxon>Fungi</taxon>
        <taxon>Fungi incertae sedis</taxon>
        <taxon>Mucoromycota</taxon>
        <taxon>Glomeromycotina</taxon>
        <taxon>Glomeromycetes</taxon>
        <taxon>Archaeosporales</taxon>
        <taxon>Ambisporaceae</taxon>
        <taxon>Ambispora</taxon>
    </lineage>
</organism>
<feature type="compositionally biased region" description="Low complexity" evidence="1">
    <location>
        <begin position="28"/>
        <end position="37"/>
    </location>
</feature>
<feature type="compositionally biased region" description="Pro residues" evidence="1">
    <location>
        <begin position="9"/>
        <end position="27"/>
    </location>
</feature>
<feature type="non-terminal residue" evidence="2">
    <location>
        <position position="1"/>
    </location>
</feature>
<accession>A0A9N9EET7</accession>